<proteinExistence type="predicted"/>
<sequence length="42" mass="4886">MDQGVRVLTHKASASRVKKLNKSMQKTKKKFTQKQKKKLSKL</sequence>
<gene>
    <name evidence="2" type="ORF">DILT_LOCUS11370</name>
</gene>
<evidence type="ECO:0000313" key="2">
    <source>
        <dbReference type="EMBL" id="VDN15539.1"/>
    </source>
</evidence>
<keyword evidence="3" id="KW-1185">Reference proteome</keyword>
<feature type="region of interest" description="Disordered" evidence="1">
    <location>
        <begin position="1"/>
        <end position="42"/>
    </location>
</feature>
<evidence type="ECO:0000256" key="1">
    <source>
        <dbReference type="SAM" id="MobiDB-lite"/>
    </source>
</evidence>
<evidence type="ECO:0000313" key="3">
    <source>
        <dbReference type="Proteomes" id="UP000281553"/>
    </source>
</evidence>
<accession>A0A3P7P4X6</accession>
<protein>
    <submittedName>
        <fullName evidence="2">Uncharacterized protein</fullName>
    </submittedName>
</protein>
<dbReference type="Proteomes" id="UP000281553">
    <property type="component" value="Unassembled WGS sequence"/>
</dbReference>
<organism evidence="2 3">
    <name type="scientific">Dibothriocephalus latus</name>
    <name type="common">Fish tapeworm</name>
    <name type="synonym">Diphyllobothrium latum</name>
    <dbReference type="NCBI Taxonomy" id="60516"/>
    <lineage>
        <taxon>Eukaryota</taxon>
        <taxon>Metazoa</taxon>
        <taxon>Spiralia</taxon>
        <taxon>Lophotrochozoa</taxon>
        <taxon>Platyhelminthes</taxon>
        <taxon>Cestoda</taxon>
        <taxon>Eucestoda</taxon>
        <taxon>Diphyllobothriidea</taxon>
        <taxon>Diphyllobothriidae</taxon>
        <taxon>Dibothriocephalus</taxon>
    </lineage>
</organism>
<dbReference type="AlphaFoldDB" id="A0A3P7P4X6"/>
<feature type="compositionally biased region" description="Basic residues" evidence="1">
    <location>
        <begin position="16"/>
        <end position="42"/>
    </location>
</feature>
<dbReference type="EMBL" id="UYRU01062844">
    <property type="protein sequence ID" value="VDN15539.1"/>
    <property type="molecule type" value="Genomic_DNA"/>
</dbReference>
<name>A0A3P7P4X6_DIBLA</name>
<reference evidence="2 3" key="1">
    <citation type="submission" date="2018-11" db="EMBL/GenBank/DDBJ databases">
        <authorList>
            <consortium name="Pathogen Informatics"/>
        </authorList>
    </citation>
    <scope>NUCLEOTIDE SEQUENCE [LARGE SCALE GENOMIC DNA]</scope>
</reference>